<dbReference type="OrthoDB" id="9905203at2759"/>
<dbReference type="GO" id="GO:0008190">
    <property type="term" value="F:eukaryotic initiation factor 4E binding"/>
    <property type="evidence" value="ECO:0007669"/>
    <property type="project" value="TreeGrafter"/>
</dbReference>
<proteinExistence type="predicted"/>
<keyword evidence="2" id="KW-1185">Reference proteome</keyword>
<evidence type="ECO:0000313" key="2">
    <source>
        <dbReference type="Proteomes" id="UP000727407"/>
    </source>
</evidence>
<gene>
    <name evidence="1" type="ORF">DAT39_009177</name>
</gene>
<protein>
    <submittedName>
        <fullName evidence="1">Uncharacterized protein</fullName>
    </submittedName>
</protein>
<accession>A0A8J4XE73</accession>
<dbReference type="EMBL" id="QNUK01000119">
    <property type="protein sequence ID" value="KAF5901095.1"/>
    <property type="molecule type" value="Genomic_DNA"/>
</dbReference>
<reference evidence="1" key="1">
    <citation type="submission" date="2020-07" db="EMBL/GenBank/DDBJ databases">
        <title>Clarias magur genome sequencing, assembly and annotation.</title>
        <authorList>
            <person name="Kushwaha B."/>
            <person name="Kumar R."/>
            <person name="Das P."/>
            <person name="Joshi C.G."/>
            <person name="Kumar D."/>
            <person name="Nagpure N.S."/>
            <person name="Pandey M."/>
            <person name="Agarwal S."/>
            <person name="Srivastava S."/>
            <person name="Singh M."/>
            <person name="Sahoo L."/>
            <person name="Jayasankar P."/>
            <person name="Meher P.K."/>
            <person name="Koringa P.G."/>
            <person name="Iquebal M.A."/>
            <person name="Das S.P."/>
            <person name="Bit A."/>
            <person name="Patnaik S."/>
            <person name="Patel N."/>
            <person name="Shah T.M."/>
            <person name="Hinsu A."/>
            <person name="Jena J.K."/>
        </authorList>
    </citation>
    <scope>NUCLEOTIDE SEQUENCE</scope>
    <source>
        <strain evidence="1">CIFAMagur01</strain>
        <tissue evidence="1">Testis</tissue>
    </source>
</reference>
<feature type="non-terminal residue" evidence="1">
    <location>
        <position position="122"/>
    </location>
</feature>
<dbReference type="GO" id="GO:0045947">
    <property type="term" value="P:negative regulation of translational initiation"/>
    <property type="evidence" value="ECO:0007669"/>
    <property type="project" value="TreeGrafter"/>
</dbReference>
<dbReference type="PANTHER" id="PTHR12669">
    <property type="entry name" value="EUKARYOTIC TRANSLATION INITIATION FACTOR 4E-BINDING PROTEIN"/>
    <property type="match status" value="1"/>
</dbReference>
<dbReference type="GO" id="GO:0005737">
    <property type="term" value="C:cytoplasm"/>
    <property type="evidence" value="ECO:0007669"/>
    <property type="project" value="TreeGrafter"/>
</dbReference>
<sequence length="122" mass="14158">IMEVSMRRMRNLEPARPLRRLNKESTMFQTGVVDQMGVVAEPDKKPAEINVITVQQVYEILKLHSPRPEKKERISYSRERLMELANSPLAKRKPDFLPHHPIVLEKGRTEVLVTRETESSAK</sequence>
<dbReference type="Proteomes" id="UP000727407">
    <property type="component" value="Unassembled WGS sequence"/>
</dbReference>
<dbReference type="PANTHER" id="PTHR12669:SF15">
    <property type="entry name" value="CHROMOSOME 8 OPEN READING FRAME 88"/>
    <property type="match status" value="1"/>
</dbReference>
<comment type="caution">
    <text evidence="1">The sequence shown here is derived from an EMBL/GenBank/DDBJ whole genome shotgun (WGS) entry which is preliminary data.</text>
</comment>
<dbReference type="AlphaFoldDB" id="A0A8J4XE73"/>
<name>A0A8J4XE73_CLAMG</name>
<evidence type="ECO:0000313" key="1">
    <source>
        <dbReference type="EMBL" id="KAF5901095.1"/>
    </source>
</evidence>
<organism evidence="1 2">
    <name type="scientific">Clarias magur</name>
    <name type="common">Asian catfish</name>
    <name type="synonym">Macropteronotus magur</name>
    <dbReference type="NCBI Taxonomy" id="1594786"/>
    <lineage>
        <taxon>Eukaryota</taxon>
        <taxon>Metazoa</taxon>
        <taxon>Chordata</taxon>
        <taxon>Craniata</taxon>
        <taxon>Vertebrata</taxon>
        <taxon>Euteleostomi</taxon>
        <taxon>Actinopterygii</taxon>
        <taxon>Neopterygii</taxon>
        <taxon>Teleostei</taxon>
        <taxon>Ostariophysi</taxon>
        <taxon>Siluriformes</taxon>
        <taxon>Clariidae</taxon>
        <taxon>Clarias</taxon>
    </lineage>
</organism>
<feature type="non-terminal residue" evidence="1">
    <location>
        <position position="1"/>
    </location>
</feature>